<protein>
    <submittedName>
        <fullName evidence="1">Uncharacterized protein</fullName>
    </submittedName>
</protein>
<dbReference type="Proteomes" id="UP000195221">
    <property type="component" value="Unassembled WGS sequence"/>
</dbReference>
<proteinExistence type="predicted"/>
<comment type="caution">
    <text evidence="1">The sequence shown here is derived from an EMBL/GenBank/DDBJ whole genome shotgun (WGS) entry which is preliminary data.</text>
</comment>
<dbReference type="RefSeq" id="WP_075359235.1">
    <property type="nucleotide sequence ID" value="NZ_MSRG01000064.1"/>
</dbReference>
<gene>
    <name evidence="1" type="ORF">PAMC26577_03005</name>
</gene>
<organism evidence="1 2">
    <name type="scientific">Caballeronia sordidicola</name>
    <name type="common">Burkholderia sordidicola</name>
    <dbReference type="NCBI Taxonomy" id="196367"/>
    <lineage>
        <taxon>Bacteria</taxon>
        <taxon>Pseudomonadati</taxon>
        <taxon>Pseudomonadota</taxon>
        <taxon>Betaproteobacteria</taxon>
        <taxon>Burkholderiales</taxon>
        <taxon>Burkholderiaceae</taxon>
        <taxon>Caballeronia</taxon>
    </lineage>
</organism>
<dbReference type="AlphaFoldDB" id="A0A242N5F0"/>
<name>A0A242N5F0_CABSO</name>
<sequence length="192" mass="21545">MSFQNFLCINQKRKPIPYGGDGVLREDGDANYGFVCLKGALDRVDAVPELARDAALRRLAIAVNGNTTALQSVGCLSSPVNEDAKHRHTGYFEFAFNSRSRIADASNYFPPFFHFDRMLSALRDIRPVIYHWELQPCTFTERENATGFSCGVTVDTHWAPSSEVADSDWEHSIEHLTTFLQQIGPPADDLIY</sequence>
<dbReference type="EMBL" id="NBTZ01000021">
    <property type="protein sequence ID" value="OTP78877.1"/>
    <property type="molecule type" value="Genomic_DNA"/>
</dbReference>
<reference evidence="1 2" key="1">
    <citation type="submission" date="2017-03" db="EMBL/GenBank/DDBJ databases">
        <title>Genome analysis of strain PAMC 26577.</title>
        <authorList>
            <person name="Oh H.-M."/>
            <person name="Yang J.-A."/>
        </authorList>
    </citation>
    <scope>NUCLEOTIDE SEQUENCE [LARGE SCALE GENOMIC DNA]</scope>
    <source>
        <strain evidence="1 2">PAMC 26577</strain>
    </source>
</reference>
<evidence type="ECO:0000313" key="1">
    <source>
        <dbReference type="EMBL" id="OTP78877.1"/>
    </source>
</evidence>
<accession>A0A242N5F0</accession>
<evidence type="ECO:0000313" key="2">
    <source>
        <dbReference type="Proteomes" id="UP000195221"/>
    </source>
</evidence>